<feature type="compositionally biased region" description="Acidic residues" evidence="1">
    <location>
        <begin position="197"/>
        <end position="221"/>
    </location>
</feature>
<dbReference type="Proteomes" id="UP000076154">
    <property type="component" value="Unassembled WGS sequence"/>
</dbReference>
<dbReference type="OrthoDB" id="68090at2759"/>
<feature type="region of interest" description="Disordered" evidence="1">
    <location>
        <begin position="195"/>
        <end position="241"/>
    </location>
</feature>
<evidence type="ECO:0000256" key="1">
    <source>
        <dbReference type="SAM" id="MobiDB-lite"/>
    </source>
</evidence>
<comment type="caution">
    <text evidence="2">The sequence shown here is derived from an EMBL/GenBank/DDBJ whole genome shotgun (WGS) entry which is preliminary data.</text>
</comment>
<evidence type="ECO:0000313" key="2">
    <source>
        <dbReference type="EMBL" id="RDB22634.1"/>
    </source>
</evidence>
<organism evidence="2 3">
    <name type="scientific">Hypsizygus marmoreus</name>
    <name type="common">White beech mushroom</name>
    <name type="synonym">Agaricus marmoreus</name>
    <dbReference type="NCBI Taxonomy" id="39966"/>
    <lineage>
        <taxon>Eukaryota</taxon>
        <taxon>Fungi</taxon>
        <taxon>Dikarya</taxon>
        <taxon>Basidiomycota</taxon>
        <taxon>Agaricomycotina</taxon>
        <taxon>Agaricomycetes</taxon>
        <taxon>Agaricomycetidae</taxon>
        <taxon>Agaricales</taxon>
        <taxon>Tricholomatineae</taxon>
        <taxon>Lyophyllaceae</taxon>
        <taxon>Hypsizygus</taxon>
    </lineage>
</organism>
<reference evidence="2" key="1">
    <citation type="submission" date="2018-04" db="EMBL/GenBank/DDBJ databases">
        <title>Whole genome sequencing of Hypsizygus marmoreus.</title>
        <authorList>
            <person name="Choi I.-G."/>
            <person name="Min B."/>
            <person name="Kim J.-G."/>
            <person name="Kim S."/>
            <person name="Oh Y.-L."/>
            <person name="Kong W.-S."/>
            <person name="Park H."/>
            <person name="Jeong J."/>
            <person name="Song E.-S."/>
        </authorList>
    </citation>
    <scope>NUCLEOTIDE SEQUENCE [LARGE SCALE GENOMIC DNA]</scope>
    <source>
        <strain evidence="2">51987-8</strain>
    </source>
</reference>
<name>A0A369JTE8_HYPMA</name>
<sequence length="261" mass="29409">MRTSPPSPTSPMSRRKQSIPAGFRPSPRPKPRPIAELSVRELQDLHALNAKILASPGASTSTYVERVSAEQAAVESRLIELDGMEVINTGLKQTRLTGEGDMSVDLPPEPPISRAIEAKRKALSKFGPSYGVAAPGVLSLQEAMSLEQQAHRREKEREERIAEKKRRLGMPIRGEVLTKQEREARIWAFMNHKPTESDMEYDEDDEDSDDDPASWFDDDQDDGRKGQDIIEPDEEDLSEIIRVDASRIHYNTFYQPRDDGD</sequence>
<protein>
    <submittedName>
        <fullName evidence="2">Uncharacterized protein</fullName>
    </submittedName>
</protein>
<feature type="region of interest" description="Disordered" evidence="1">
    <location>
        <begin position="1"/>
        <end position="33"/>
    </location>
</feature>
<accession>A0A369JTE8</accession>
<dbReference type="InParanoid" id="A0A369JTE8"/>
<dbReference type="EMBL" id="LUEZ02000049">
    <property type="protein sequence ID" value="RDB22634.1"/>
    <property type="molecule type" value="Genomic_DNA"/>
</dbReference>
<gene>
    <name evidence="2" type="ORF">Hypma_010334</name>
</gene>
<dbReference type="AlphaFoldDB" id="A0A369JTE8"/>
<evidence type="ECO:0000313" key="3">
    <source>
        <dbReference type="Proteomes" id="UP000076154"/>
    </source>
</evidence>
<dbReference type="STRING" id="39966.A0A369JTE8"/>
<keyword evidence="3" id="KW-1185">Reference proteome</keyword>
<proteinExistence type="predicted"/>